<reference evidence="3" key="1">
    <citation type="submission" date="2020-10" db="EMBL/GenBank/DDBJ databases">
        <title>Genome sequence of the unusual species of purple photosynthetic bacteria, Phaeovibrio sulfidiphilus DSM 23193, type strain.</title>
        <authorList>
            <person name="Kyndt J.A."/>
            <person name="Meyer T.E."/>
        </authorList>
    </citation>
    <scope>NUCLEOTIDE SEQUENCE</scope>
    <source>
        <strain evidence="3">DSM 23193</strain>
    </source>
</reference>
<evidence type="ECO:0000313" key="3">
    <source>
        <dbReference type="EMBL" id="MBE1237663.1"/>
    </source>
</evidence>
<comment type="caution">
    <text evidence="3">The sequence shown here is derived from an EMBL/GenBank/DDBJ whole genome shotgun (WGS) entry which is preliminary data.</text>
</comment>
<feature type="coiled-coil region" evidence="1">
    <location>
        <begin position="124"/>
        <end position="172"/>
    </location>
</feature>
<dbReference type="Proteomes" id="UP000631034">
    <property type="component" value="Unassembled WGS sequence"/>
</dbReference>
<dbReference type="EMBL" id="JACZHT010000006">
    <property type="protein sequence ID" value="MBE1237663.1"/>
    <property type="molecule type" value="Genomic_DNA"/>
</dbReference>
<name>A0A8J6YMV0_9PROT</name>
<evidence type="ECO:0000256" key="1">
    <source>
        <dbReference type="SAM" id="Coils"/>
    </source>
</evidence>
<evidence type="ECO:0000256" key="2">
    <source>
        <dbReference type="SAM" id="MobiDB-lite"/>
    </source>
</evidence>
<accession>A0A8J6YMV0</accession>
<evidence type="ECO:0000313" key="4">
    <source>
        <dbReference type="Proteomes" id="UP000631034"/>
    </source>
</evidence>
<keyword evidence="4" id="KW-1185">Reference proteome</keyword>
<keyword evidence="1" id="KW-0175">Coiled coil</keyword>
<feature type="region of interest" description="Disordered" evidence="2">
    <location>
        <begin position="230"/>
        <end position="250"/>
    </location>
</feature>
<dbReference type="RefSeq" id="WP_192534669.1">
    <property type="nucleotide sequence ID" value="NZ_JACZHT010000006.1"/>
</dbReference>
<proteinExistence type="predicted"/>
<protein>
    <submittedName>
        <fullName evidence="3">Uncharacterized protein</fullName>
    </submittedName>
</protein>
<dbReference type="AlphaFoldDB" id="A0A8J6YMV0"/>
<sequence>MTESSSTSLTRLEERFVKVLTAGTNLGCLEAPLTLRIWKDVCEGLTESEIACCLPPILGRLYRSECGLEALKKCGLLPEAGSRALYWQALAVRVGAFAGTTALAPVPAPEAGQGEGTPLDPDAVDLLQQELMMLMDAARAWEEERKALSDANARLEAALQTLREAASRAVESVLENRADAIRGLAALAETSGLGDKASSLRRLPRLPFNSVAAPASPRRPGAVRSEGLSLMPAHQLSDPRHQPLGGLSRH</sequence>
<organism evidence="3 4">
    <name type="scientific">Phaeovibrio sulfidiphilus</name>
    <dbReference type="NCBI Taxonomy" id="1220600"/>
    <lineage>
        <taxon>Bacteria</taxon>
        <taxon>Pseudomonadati</taxon>
        <taxon>Pseudomonadota</taxon>
        <taxon>Alphaproteobacteria</taxon>
        <taxon>Rhodospirillales</taxon>
        <taxon>Rhodospirillaceae</taxon>
        <taxon>Phaeovibrio</taxon>
    </lineage>
</organism>
<gene>
    <name evidence="3" type="ORF">IHV25_08380</name>
</gene>